<dbReference type="AlphaFoldDB" id="A0ABD2AVC7"/>
<sequence>MPSKKQYHFLEKLTVFYCHKFGVISSHYVCARNLIINNGTLYRESNDTKLCLLYYKYDTRDPK</sequence>
<proteinExistence type="predicted"/>
<dbReference type="Proteomes" id="UP001607303">
    <property type="component" value="Unassembled WGS sequence"/>
</dbReference>
<dbReference type="EMBL" id="JAYRBN010000112">
    <property type="protein sequence ID" value="KAL2724576.1"/>
    <property type="molecule type" value="Genomic_DNA"/>
</dbReference>
<reference evidence="1 2" key="1">
    <citation type="journal article" date="2024" name="Ann. Entomol. Soc. Am.">
        <title>Genomic analyses of the southern and eastern yellowjacket wasps (Hymenoptera: Vespidae) reveal evolutionary signatures of social life.</title>
        <authorList>
            <person name="Catto M.A."/>
            <person name="Caine P.B."/>
            <person name="Orr S.E."/>
            <person name="Hunt B.G."/>
            <person name="Goodisman M.A.D."/>
        </authorList>
    </citation>
    <scope>NUCLEOTIDE SEQUENCE [LARGE SCALE GENOMIC DNA]</scope>
    <source>
        <strain evidence="1">232</strain>
        <tissue evidence="1">Head and thorax</tissue>
    </source>
</reference>
<accession>A0ABD2AVC7</accession>
<organism evidence="1 2">
    <name type="scientific">Vespula maculifrons</name>
    <name type="common">Eastern yellow jacket</name>
    <name type="synonym">Wasp</name>
    <dbReference type="NCBI Taxonomy" id="7453"/>
    <lineage>
        <taxon>Eukaryota</taxon>
        <taxon>Metazoa</taxon>
        <taxon>Ecdysozoa</taxon>
        <taxon>Arthropoda</taxon>
        <taxon>Hexapoda</taxon>
        <taxon>Insecta</taxon>
        <taxon>Pterygota</taxon>
        <taxon>Neoptera</taxon>
        <taxon>Endopterygota</taxon>
        <taxon>Hymenoptera</taxon>
        <taxon>Apocrita</taxon>
        <taxon>Aculeata</taxon>
        <taxon>Vespoidea</taxon>
        <taxon>Vespidae</taxon>
        <taxon>Vespinae</taxon>
        <taxon>Vespula</taxon>
    </lineage>
</organism>
<evidence type="ECO:0000313" key="2">
    <source>
        <dbReference type="Proteomes" id="UP001607303"/>
    </source>
</evidence>
<gene>
    <name evidence="1" type="ORF">V1477_018437</name>
</gene>
<name>A0ABD2AVC7_VESMC</name>
<protein>
    <submittedName>
        <fullName evidence="1">Uncharacterized protein</fullName>
    </submittedName>
</protein>
<comment type="caution">
    <text evidence="1">The sequence shown here is derived from an EMBL/GenBank/DDBJ whole genome shotgun (WGS) entry which is preliminary data.</text>
</comment>
<keyword evidence="2" id="KW-1185">Reference proteome</keyword>
<evidence type="ECO:0000313" key="1">
    <source>
        <dbReference type="EMBL" id="KAL2724576.1"/>
    </source>
</evidence>